<dbReference type="OrthoDB" id="9758448at2"/>
<dbReference type="Proteomes" id="UP000199226">
    <property type="component" value="Unassembled WGS sequence"/>
</dbReference>
<gene>
    <name evidence="3" type="ORF">SAMN05421813_12547</name>
</gene>
<feature type="domain" description="Type IX secretion system protein PorV" evidence="2">
    <location>
        <begin position="33"/>
        <end position="269"/>
    </location>
</feature>
<proteinExistence type="predicted"/>
<keyword evidence="4" id="KW-1185">Reference proteome</keyword>
<reference evidence="4" key="1">
    <citation type="submission" date="2016-10" db="EMBL/GenBank/DDBJ databases">
        <authorList>
            <person name="Varghese N."/>
            <person name="Submissions S."/>
        </authorList>
    </citation>
    <scope>NUCLEOTIDE SEQUENCE [LARGE SCALE GENOMIC DNA]</scope>
    <source>
        <strain evidence="4">DSM 24536</strain>
    </source>
</reference>
<dbReference type="InterPro" id="IPR045741">
    <property type="entry name" value="PorV"/>
</dbReference>
<name>A0A1G9WIS4_9SPHI</name>
<accession>A0A1G9WIS4</accession>
<dbReference type="Pfam" id="PF19572">
    <property type="entry name" value="PorV"/>
    <property type="match status" value="1"/>
</dbReference>
<dbReference type="EMBL" id="FNHH01000025">
    <property type="protein sequence ID" value="SDM84370.1"/>
    <property type="molecule type" value="Genomic_DNA"/>
</dbReference>
<dbReference type="Gene3D" id="2.40.160.60">
    <property type="entry name" value="Outer membrane protein transport protein (OMPP1/FadL/TodX)"/>
    <property type="match status" value="2"/>
</dbReference>
<dbReference type="InterPro" id="IPR047799">
    <property type="entry name" value="T9SS_OM_PorV"/>
</dbReference>
<dbReference type="AlphaFoldDB" id="A0A1G9WIS4"/>
<feature type="signal peptide" evidence="1">
    <location>
        <begin position="1"/>
        <end position="24"/>
    </location>
</feature>
<sequence length="384" mass="41930">MIKKRSFFNSLVVFILGLPVLGLAQTTQSDGKRSNTIQTAAPFLLITPDARSGAMGDAGVAISPDANSLHWNPAKMAFLDKPTGLSASYTPWLRNLVPDVDLGYLTIYHRLDSRNTIGGALRYFSYGSIQLTDNSQNDIGVYSPNEFSIEGTYSRKFGDSFSLGTAIRYIRSSLSNGQFNGQDIQPATALAADASAYYKSGTILFGKDAELAFGLNISNVGSKMSYSDNGSKSFLPTNMKLGGASTFMLDDLSTITFALDLNKLLVPTSPIRDANGQIISGKDPDRSVPSAIFGSFTDAPGGFSEEISEISYSLGTEYWYNKQFAIRSGYFYETPTKGDRRYFTVGAGLKYNVFNLDFAYLMANQQTSPLAQTLRFSLVFNFEK</sequence>
<feature type="chain" id="PRO_5011490009" evidence="1">
    <location>
        <begin position="25"/>
        <end position="384"/>
    </location>
</feature>
<evidence type="ECO:0000313" key="4">
    <source>
        <dbReference type="Proteomes" id="UP000199226"/>
    </source>
</evidence>
<evidence type="ECO:0000313" key="3">
    <source>
        <dbReference type="EMBL" id="SDM84370.1"/>
    </source>
</evidence>
<dbReference type="SUPFAM" id="SSF56935">
    <property type="entry name" value="Porins"/>
    <property type="match status" value="1"/>
</dbReference>
<evidence type="ECO:0000259" key="2">
    <source>
        <dbReference type="Pfam" id="PF19572"/>
    </source>
</evidence>
<dbReference type="NCBIfam" id="NF033709">
    <property type="entry name" value="PorV_fam"/>
    <property type="match status" value="1"/>
</dbReference>
<organism evidence="3 4">
    <name type="scientific">Daejeonella rubra</name>
    <dbReference type="NCBI Taxonomy" id="990371"/>
    <lineage>
        <taxon>Bacteria</taxon>
        <taxon>Pseudomonadati</taxon>
        <taxon>Bacteroidota</taxon>
        <taxon>Sphingobacteriia</taxon>
        <taxon>Sphingobacteriales</taxon>
        <taxon>Sphingobacteriaceae</taxon>
        <taxon>Daejeonella</taxon>
    </lineage>
</organism>
<dbReference type="NCBIfam" id="NF033710">
    <property type="entry name" value="T9SS_OM_PorV"/>
    <property type="match status" value="1"/>
</dbReference>
<dbReference type="RefSeq" id="WP_090706121.1">
    <property type="nucleotide sequence ID" value="NZ_FNHH01000025.1"/>
</dbReference>
<keyword evidence="1" id="KW-0732">Signal</keyword>
<evidence type="ECO:0000256" key="1">
    <source>
        <dbReference type="SAM" id="SignalP"/>
    </source>
</evidence>
<protein>
    <submittedName>
        <fullName evidence="3">Long-chain fatty acid transport protein</fullName>
    </submittedName>
</protein>
<dbReference type="STRING" id="990371.SAMN05421813_12547"/>